<evidence type="ECO:0000313" key="1">
    <source>
        <dbReference type="EMBL" id="GBE62418.1"/>
    </source>
</evidence>
<comment type="caution">
    <text evidence="1">The sequence shown here is derived from an EMBL/GenBank/DDBJ whole genome shotgun (WGS) entry which is preliminary data.</text>
</comment>
<protein>
    <submittedName>
        <fullName evidence="1">(P)ppGpp synthetase, putative</fullName>
    </submittedName>
</protein>
<dbReference type="RefSeq" id="XP_028868661.1">
    <property type="nucleotide sequence ID" value="XM_029012828.1"/>
</dbReference>
<dbReference type="AlphaFoldDB" id="A0A2H6KHE9"/>
<gene>
    <name evidence="1" type="ORF">BOVATA_039110</name>
</gene>
<evidence type="ECO:0000313" key="2">
    <source>
        <dbReference type="Proteomes" id="UP000236319"/>
    </source>
</evidence>
<proteinExistence type="predicted"/>
<sequence>MAVVYAGLLSAFASPPILKFDNYIATNIARKSLSEKHLTIPFEEADYLPFDTASGKGDVRCRNDLRKHYQDFFYALVENSDCNIQNVAGVPLDDLNGHLSEPVVDHTVGTTVNKTNAGTPPGCIHTKIQAKCPIYLFYAQCVFAKYVKFGKRTAKLTVPKQSSIDATFGGRFIEHIEGVAKYVPRLIDETVTHLCRFVNTACGLLHPQFADTSSFRLKHVCSIFDIYTPLADYSILYSSELSKEEQLEIDDLHREMYEEMFYAPVENAIFSPLGVPYDISINEKRIIDGYLNKLCEKRCDYISAMLKMTSDWTKLSTLGQQQQILICVKLVLTCNECQSCEKMGITGKK</sequence>
<dbReference type="GeneID" id="39876188"/>
<dbReference type="VEuPathDB" id="PiroplasmaDB:BOVATA_039110"/>
<reference evidence="1 2" key="1">
    <citation type="journal article" date="2017" name="BMC Genomics">
        <title>Whole-genome assembly of Babesia ovata and comparative genomics between closely related pathogens.</title>
        <authorList>
            <person name="Yamagishi J."/>
            <person name="Asada M."/>
            <person name="Hakimi H."/>
            <person name="Tanaka T.Q."/>
            <person name="Sugimoto C."/>
            <person name="Kawazu S."/>
        </authorList>
    </citation>
    <scope>NUCLEOTIDE SEQUENCE [LARGE SCALE GENOMIC DNA]</scope>
    <source>
        <strain evidence="1 2">Miyake</strain>
    </source>
</reference>
<dbReference type="EMBL" id="BDSA01000005">
    <property type="protein sequence ID" value="GBE62418.1"/>
    <property type="molecule type" value="Genomic_DNA"/>
</dbReference>
<dbReference type="Proteomes" id="UP000236319">
    <property type="component" value="Unassembled WGS sequence"/>
</dbReference>
<keyword evidence="2" id="KW-1185">Reference proteome</keyword>
<dbReference type="OrthoDB" id="360811at2759"/>
<name>A0A2H6KHE9_9APIC</name>
<accession>A0A2H6KHE9</accession>
<organism evidence="1 2">
    <name type="scientific">Babesia ovata</name>
    <dbReference type="NCBI Taxonomy" id="189622"/>
    <lineage>
        <taxon>Eukaryota</taxon>
        <taxon>Sar</taxon>
        <taxon>Alveolata</taxon>
        <taxon>Apicomplexa</taxon>
        <taxon>Aconoidasida</taxon>
        <taxon>Piroplasmida</taxon>
        <taxon>Babesiidae</taxon>
        <taxon>Babesia</taxon>
    </lineage>
</organism>